<dbReference type="AlphaFoldDB" id="A0A5M9WVY4"/>
<feature type="transmembrane region" description="Helical" evidence="10">
    <location>
        <begin position="31"/>
        <end position="52"/>
    </location>
</feature>
<proteinExistence type="inferred from homology"/>
<keyword evidence="6 10" id="KW-0812">Transmembrane</keyword>
<dbReference type="PANTHER" id="PTHR30413">
    <property type="entry name" value="INNER MEMBRANE TRANSPORT PERMEASE"/>
    <property type="match status" value="1"/>
</dbReference>
<evidence type="ECO:0000259" key="11">
    <source>
        <dbReference type="PROSITE" id="PS51012"/>
    </source>
</evidence>
<dbReference type="Proteomes" id="UP000323664">
    <property type="component" value="Unassembled WGS sequence"/>
</dbReference>
<evidence type="ECO:0000313" key="13">
    <source>
        <dbReference type="Proteomes" id="UP000323664"/>
    </source>
</evidence>
<dbReference type="GO" id="GO:0043190">
    <property type="term" value="C:ATP-binding cassette (ABC) transporter complex"/>
    <property type="evidence" value="ECO:0007669"/>
    <property type="project" value="InterPro"/>
</dbReference>
<dbReference type="PANTHER" id="PTHR30413:SF10">
    <property type="entry name" value="CAPSULE POLYSACCHARIDE EXPORT INNER-MEMBRANE PROTEIN CTRC"/>
    <property type="match status" value="1"/>
</dbReference>
<comment type="caution">
    <text evidence="12">The sequence shown here is derived from an EMBL/GenBank/DDBJ whole genome shotgun (WGS) entry which is preliminary data.</text>
</comment>
<comment type="similarity">
    <text evidence="2 10">Belongs to the ABC-2 integral membrane protein family.</text>
</comment>
<sequence>MLRFLNSLQQNKYLIKNMVVRDIRQRYSGSALGLLWFFIQPISMILIYTFVFSFVLKAKLGPEFGGLNFSVWLVSGLVPWMYFNEVIVRSTGSLIDNASLIKKTIFNTKWTVFSYLLTGLFTFIVFFLVVILLLIIFRVSVSWGILLIAPYLILLSVFMFGLSLALAALNVYLRDINQFLSVFLNVWFYLTPIVYPINIIPEKYRFFLEINPLYHFINNFRLIVLATGEMNVSSFLYMSCWAFISIFFGLKIFNKLKDGFADVL</sequence>
<dbReference type="Pfam" id="PF01061">
    <property type="entry name" value="ABC2_membrane"/>
    <property type="match status" value="1"/>
</dbReference>
<evidence type="ECO:0000256" key="3">
    <source>
        <dbReference type="ARBA" id="ARBA00022448"/>
    </source>
</evidence>
<dbReference type="OrthoDB" id="9794365at2"/>
<evidence type="ECO:0000256" key="4">
    <source>
        <dbReference type="ARBA" id="ARBA00022475"/>
    </source>
</evidence>
<dbReference type="InterPro" id="IPR013525">
    <property type="entry name" value="ABC2_TM"/>
</dbReference>
<feature type="transmembrane region" description="Helical" evidence="10">
    <location>
        <begin position="112"/>
        <end position="137"/>
    </location>
</feature>
<evidence type="ECO:0000256" key="6">
    <source>
        <dbReference type="ARBA" id="ARBA00022692"/>
    </source>
</evidence>
<dbReference type="GO" id="GO:0015920">
    <property type="term" value="P:lipopolysaccharide transport"/>
    <property type="evidence" value="ECO:0007669"/>
    <property type="project" value="TreeGrafter"/>
</dbReference>
<feature type="transmembrane region" description="Helical" evidence="10">
    <location>
        <begin position="143"/>
        <end position="167"/>
    </location>
</feature>
<evidence type="ECO:0000256" key="7">
    <source>
        <dbReference type="ARBA" id="ARBA00022903"/>
    </source>
</evidence>
<organism evidence="12 13">
    <name type="scientific">Paenibacillus amylolyticus</name>
    <dbReference type="NCBI Taxonomy" id="1451"/>
    <lineage>
        <taxon>Bacteria</taxon>
        <taxon>Bacillati</taxon>
        <taxon>Bacillota</taxon>
        <taxon>Bacilli</taxon>
        <taxon>Bacillales</taxon>
        <taxon>Paenibacillaceae</taxon>
        <taxon>Paenibacillus</taxon>
    </lineage>
</organism>
<evidence type="ECO:0000256" key="8">
    <source>
        <dbReference type="ARBA" id="ARBA00022989"/>
    </source>
</evidence>
<name>A0A5M9WVY4_PAEAM</name>
<feature type="transmembrane region" description="Helical" evidence="10">
    <location>
        <begin position="235"/>
        <end position="253"/>
    </location>
</feature>
<dbReference type="GO" id="GO:0140359">
    <property type="term" value="F:ABC-type transporter activity"/>
    <property type="evidence" value="ECO:0007669"/>
    <property type="project" value="InterPro"/>
</dbReference>
<keyword evidence="8 10" id="KW-1133">Transmembrane helix</keyword>
<evidence type="ECO:0000256" key="9">
    <source>
        <dbReference type="ARBA" id="ARBA00023136"/>
    </source>
</evidence>
<evidence type="ECO:0000256" key="2">
    <source>
        <dbReference type="ARBA" id="ARBA00007783"/>
    </source>
</evidence>
<evidence type="ECO:0000256" key="1">
    <source>
        <dbReference type="ARBA" id="ARBA00004651"/>
    </source>
</evidence>
<feature type="domain" description="ABC transmembrane type-2" evidence="11">
    <location>
        <begin position="32"/>
        <end position="256"/>
    </location>
</feature>
<evidence type="ECO:0000313" key="12">
    <source>
        <dbReference type="EMBL" id="KAA8785639.1"/>
    </source>
</evidence>
<dbReference type="EMBL" id="RIAS01000009">
    <property type="protein sequence ID" value="KAA8785639.1"/>
    <property type="molecule type" value="Genomic_DNA"/>
</dbReference>
<evidence type="ECO:0000256" key="5">
    <source>
        <dbReference type="ARBA" id="ARBA00022597"/>
    </source>
</evidence>
<dbReference type="InterPro" id="IPR000412">
    <property type="entry name" value="ABC_2_transport"/>
</dbReference>
<protein>
    <recommendedName>
        <fullName evidence="10">Transport permease protein</fullName>
    </recommendedName>
</protein>
<accession>A0A5M9WVY4</accession>
<keyword evidence="5" id="KW-0762">Sugar transport</keyword>
<dbReference type="PROSITE" id="PS51012">
    <property type="entry name" value="ABC_TM2"/>
    <property type="match status" value="1"/>
</dbReference>
<feature type="transmembrane region" description="Helical" evidence="10">
    <location>
        <begin position="64"/>
        <end position="83"/>
    </location>
</feature>
<dbReference type="PRINTS" id="PR00164">
    <property type="entry name" value="ABC2TRNSPORT"/>
</dbReference>
<evidence type="ECO:0000256" key="10">
    <source>
        <dbReference type="RuleBase" id="RU361157"/>
    </source>
</evidence>
<reference evidence="12 13" key="1">
    <citation type="journal article" date="2019" name="J. Ind. Microbiol. Biotechnol.">
        <title>Paenibacillus amylolyticus 27C64 has a diverse set of carbohydrate-active enzymes and complete pectin deconstruction system.</title>
        <authorList>
            <person name="Keggi C."/>
            <person name="Doran-Peterson J."/>
        </authorList>
    </citation>
    <scope>NUCLEOTIDE SEQUENCE [LARGE SCALE GENOMIC DNA]</scope>
    <source>
        <strain evidence="12 13">27C64</strain>
    </source>
</reference>
<keyword evidence="7" id="KW-0972">Capsule biogenesis/degradation</keyword>
<dbReference type="InterPro" id="IPR047817">
    <property type="entry name" value="ABC2_TM_bact-type"/>
</dbReference>
<keyword evidence="9 10" id="KW-0472">Membrane</keyword>
<feature type="transmembrane region" description="Helical" evidence="10">
    <location>
        <begin position="179"/>
        <end position="197"/>
    </location>
</feature>
<gene>
    <name evidence="12" type="ORF">EC604_17500</name>
</gene>
<keyword evidence="4 10" id="KW-1003">Cell membrane</keyword>
<comment type="subcellular location">
    <subcellularLocation>
        <location evidence="1 10">Cell membrane</location>
        <topology evidence="1 10">Multi-pass membrane protein</topology>
    </subcellularLocation>
</comment>
<keyword evidence="3 10" id="KW-0813">Transport</keyword>
<dbReference type="RefSeq" id="WP_123065397.1">
    <property type="nucleotide sequence ID" value="NZ_RIAS01000009.1"/>
</dbReference>